<accession>A0A8T1I240</accession>
<sequence length="107" mass="12048">MEQGAQYTARNINTRLAASANASLADEDKAPDVAMPGGRPKSDVWKLFDDTADGSAICQRCRDVMVNPRPLKRESHLVTCTEYTLVEKKKRKRAAMERVEDEVRRNP</sequence>
<reference evidence="1" key="1">
    <citation type="submission" date="2018-05" db="EMBL/GenBank/DDBJ databases">
        <title>Effector identification in a new, highly contiguous assembly of the strawberry crown rot pathogen Phytophthora cactorum.</title>
        <authorList>
            <person name="Armitage A.D."/>
            <person name="Nellist C.F."/>
            <person name="Bates H."/>
            <person name="Vickerstaff R.J."/>
            <person name="Harrison R.J."/>
        </authorList>
    </citation>
    <scope>NUCLEOTIDE SEQUENCE</scope>
    <source>
        <strain evidence="1">P421</strain>
    </source>
</reference>
<comment type="caution">
    <text evidence="1">The sequence shown here is derived from an EMBL/GenBank/DDBJ whole genome shotgun (WGS) entry which is preliminary data.</text>
</comment>
<name>A0A8T1I240_9STRA</name>
<dbReference type="EMBL" id="RCMV01000362">
    <property type="protein sequence ID" value="KAG3218463.1"/>
    <property type="molecule type" value="Genomic_DNA"/>
</dbReference>
<organism evidence="1 2">
    <name type="scientific">Phytophthora cactorum</name>
    <dbReference type="NCBI Taxonomy" id="29920"/>
    <lineage>
        <taxon>Eukaryota</taxon>
        <taxon>Sar</taxon>
        <taxon>Stramenopiles</taxon>
        <taxon>Oomycota</taxon>
        <taxon>Peronosporomycetes</taxon>
        <taxon>Peronosporales</taxon>
        <taxon>Peronosporaceae</taxon>
        <taxon>Phytophthora</taxon>
    </lineage>
</organism>
<protein>
    <submittedName>
        <fullName evidence="1">Uncharacterized protein</fullName>
    </submittedName>
</protein>
<evidence type="ECO:0000313" key="2">
    <source>
        <dbReference type="Proteomes" id="UP000760860"/>
    </source>
</evidence>
<dbReference type="Proteomes" id="UP000760860">
    <property type="component" value="Unassembled WGS sequence"/>
</dbReference>
<proteinExistence type="predicted"/>
<dbReference type="AlphaFoldDB" id="A0A8T1I240"/>
<evidence type="ECO:0000313" key="1">
    <source>
        <dbReference type="EMBL" id="KAG3218463.1"/>
    </source>
</evidence>
<gene>
    <name evidence="1" type="ORF">PC129_g10750</name>
</gene>